<sequence>MRFAITSLLTALFAAVAMAVAPVLHDVIISFSEDAPSELLEAAKEKVRNCEGAVITHEYTIIPGFAAKVPEGCFPDIQALSIDYPPTIEGDGIMTTQDKGGVKVGI</sequence>
<dbReference type="EMBL" id="JAKJXO020000008">
    <property type="protein sequence ID" value="KAL1601407.1"/>
    <property type="molecule type" value="Genomic_DNA"/>
</dbReference>
<dbReference type="Gene3D" id="3.30.70.80">
    <property type="entry name" value="Peptidase S8 propeptide/proteinase inhibitor I9"/>
    <property type="match status" value="1"/>
</dbReference>
<comment type="caution">
    <text evidence="3">The sequence shown here is derived from an EMBL/GenBank/DDBJ whole genome shotgun (WGS) entry which is preliminary data.</text>
</comment>
<accession>A0ABR3RBV0</accession>
<name>A0ABR3RBV0_9PLEO</name>
<dbReference type="PANTHER" id="PTHR28288:SF1">
    <property type="entry name" value="INHIBITOR I9 DOMAIN-CONTAINING PROTEIN"/>
    <property type="match status" value="1"/>
</dbReference>
<comment type="similarity">
    <text evidence="1">Belongs to the protease inhibitor I9 family.</text>
</comment>
<dbReference type="Proteomes" id="UP001521785">
    <property type="component" value="Unassembled WGS sequence"/>
</dbReference>
<feature type="chain" id="PRO_5045360203" evidence="2">
    <location>
        <begin position="20"/>
        <end position="106"/>
    </location>
</feature>
<dbReference type="InterPro" id="IPR052471">
    <property type="entry name" value="PBI_I9"/>
</dbReference>
<evidence type="ECO:0000313" key="4">
    <source>
        <dbReference type="Proteomes" id="UP001521785"/>
    </source>
</evidence>
<proteinExistence type="inferred from homology"/>
<dbReference type="InterPro" id="IPR037045">
    <property type="entry name" value="S8pro/Inhibitor_I9_sf"/>
</dbReference>
<reference evidence="3 4" key="1">
    <citation type="submission" date="2024-02" db="EMBL/GenBank/DDBJ databases">
        <title>De novo assembly and annotation of 12 fungi associated with fruit tree decline syndrome in Ontario, Canada.</title>
        <authorList>
            <person name="Sulman M."/>
            <person name="Ellouze W."/>
            <person name="Ilyukhin E."/>
        </authorList>
    </citation>
    <scope>NUCLEOTIDE SEQUENCE [LARGE SCALE GENOMIC DNA]</scope>
    <source>
        <strain evidence="3 4">M42-189</strain>
    </source>
</reference>
<organism evidence="3 4">
    <name type="scientific">Paraconiothyrium brasiliense</name>
    <dbReference type="NCBI Taxonomy" id="300254"/>
    <lineage>
        <taxon>Eukaryota</taxon>
        <taxon>Fungi</taxon>
        <taxon>Dikarya</taxon>
        <taxon>Ascomycota</taxon>
        <taxon>Pezizomycotina</taxon>
        <taxon>Dothideomycetes</taxon>
        <taxon>Pleosporomycetidae</taxon>
        <taxon>Pleosporales</taxon>
        <taxon>Massarineae</taxon>
        <taxon>Didymosphaeriaceae</taxon>
        <taxon>Paraconiothyrium</taxon>
    </lineage>
</organism>
<evidence type="ECO:0000313" key="3">
    <source>
        <dbReference type="EMBL" id="KAL1601407.1"/>
    </source>
</evidence>
<evidence type="ECO:0000256" key="1">
    <source>
        <dbReference type="ARBA" id="ARBA00038069"/>
    </source>
</evidence>
<gene>
    <name evidence="3" type="ORF">SLS60_006320</name>
</gene>
<dbReference type="PANTHER" id="PTHR28288">
    <property type="entry name" value="PROTEASE B INHIBITOR 2"/>
    <property type="match status" value="1"/>
</dbReference>
<feature type="signal peptide" evidence="2">
    <location>
        <begin position="1"/>
        <end position="19"/>
    </location>
</feature>
<protein>
    <submittedName>
        <fullName evidence="3">Uncharacterized protein</fullName>
    </submittedName>
</protein>
<evidence type="ECO:0000256" key="2">
    <source>
        <dbReference type="SAM" id="SignalP"/>
    </source>
</evidence>
<dbReference type="SUPFAM" id="SSF54897">
    <property type="entry name" value="Protease propeptides/inhibitors"/>
    <property type="match status" value="1"/>
</dbReference>
<keyword evidence="2" id="KW-0732">Signal</keyword>
<keyword evidence="4" id="KW-1185">Reference proteome</keyword>